<feature type="region of interest" description="Disordered" evidence="6">
    <location>
        <begin position="174"/>
        <end position="198"/>
    </location>
</feature>
<accession>A0AAW2CER3</accession>
<keyword evidence="5" id="KW-0539">Nucleus</keyword>
<dbReference type="InterPro" id="IPR006016">
    <property type="entry name" value="UspA"/>
</dbReference>
<keyword evidence="10" id="KW-1185">Reference proteome</keyword>
<dbReference type="GO" id="GO:0045944">
    <property type="term" value="P:positive regulation of transcription by RNA polymerase II"/>
    <property type="evidence" value="ECO:0007669"/>
    <property type="project" value="InterPro"/>
</dbReference>
<dbReference type="Proteomes" id="UP001459277">
    <property type="component" value="Unassembled WGS sequence"/>
</dbReference>
<dbReference type="Gene3D" id="3.40.50.620">
    <property type="entry name" value="HUPs"/>
    <property type="match status" value="1"/>
</dbReference>
<dbReference type="Pfam" id="PF00582">
    <property type="entry name" value="Usp"/>
    <property type="match status" value="1"/>
</dbReference>
<dbReference type="InterPro" id="IPR033896">
    <property type="entry name" value="MEF2-like_N"/>
</dbReference>
<gene>
    <name evidence="9" type="ORF">SO802_020967</name>
</gene>
<name>A0AAW2CER3_9ROSI</name>
<dbReference type="InterPro" id="IPR002487">
    <property type="entry name" value="TF_Kbox"/>
</dbReference>
<dbReference type="InterPro" id="IPR014729">
    <property type="entry name" value="Rossmann-like_a/b/a_fold"/>
</dbReference>
<evidence type="ECO:0000259" key="8">
    <source>
        <dbReference type="PROSITE" id="PS51297"/>
    </source>
</evidence>
<dbReference type="Pfam" id="PF00319">
    <property type="entry name" value="SRF-TF"/>
    <property type="match status" value="1"/>
</dbReference>
<dbReference type="AlphaFoldDB" id="A0AAW2CER3"/>
<evidence type="ECO:0000256" key="5">
    <source>
        <dbReference type="ARBA" id="ARBA00023242"/>
    </source>
</evidence>
<dbReference type="CDD" id="cd00293">
    <property type="entry name" value="USP-like"/>
    <property type="match status" value="1"/>
</dbReference>
<sequence length="438" mass="49946">MGRGRVQLRRIENKINRQVTFSKRRSGLLKKAHEISVLCDAEVALIVFSTKGKLFEYSTDSCMERILERYERYSYAERQLLANDLEPNGSWNLEHAKLKARMEVLQRNQKHFRGEDLDSLSLKELQSLEQQLDSALKHIRTRKNQLMHESISDLQKKDKALQEQNNSLAKKVKEKEKEIAQQEQWEQQNHTLESSSVLPQPLQPWNIGKIVRVQSVCLGRAPACSRICSLFFRTKPTSGSIIGNQKTEFSSNSRDDFSHDDPAEGFKAGSEIGNKIMVVVDSSLEAKGALEWALSNTIQTQDTIILLHVAKPSRRGSNGKGNLRAYELLHSMKNLCQTKRPGVQVEISLLEGKEKGPIIVEEAKQQRVSLLVIGQRKKSSILWCLVKRWAGKRDRSSEVVEFCIQNASCMTIAVRRKSKKLGGFLITTKRHKNFWLLA</sequence>
<dbReference type="GO" id="GO:0046983">
    <property type="term" value="F:protein dimerization activity"/>
    <property type="evidence" value="ECO:0007669"/>
    <property type="project" value="InterPro"/>
</dbReference>
<dbReference type="CDD" id="cd00265">
    <property type="entry name" value="MADS_MEF2_like"/>
    <property type="match status" value="1"/>
</dbReference>
<feature type="domain" description="MADS-box" evidence="7">
    <location>
        <begin position="1"/>
        <end position="61"/>
    </location>
</feature>
<dbReference type="SMART" id="SM00432">
    <property type="entry name" value="MADS"/>
    <property type="match status" value="1"/>
</dbReference>
<dbReference type="SUPFAM" id="SSF52402">
    <property type="entry name" value="Adenine nucleotide alpha hydrolases-like"/>
    <property type="match status" value="1"/>
</dbReference>
<proteinExistence type="predicted"/>
<dbReference type="PANTHER" id="PTHR47000:SF3">
    <property type="entry name" value="ADENINE NUCLEOTIDE ALPHA HYDROLASES-LIKE SUPERFAMILY PROTEIN"/>
    <property type="match status" value="1"/>
</dbReference>
<keyword evidence="2" id="KW-0805">Transcription regulation</keyword>
<comment type="subcellular location">
    <subcellularLocation>
        <location evidence="1">Nucleus</location>
    </subcellularLocation>
</comment>
<dbReference type="FunFam" id="3.40.1810.10:FF:000003">
    <property type="entry name" value="MADS-box transcription factor MADS-MC"/>
    <property type="match status" value="1"/>
</dbReference>
<dbReference type="PROSITE" id="PS50066">
    <property type="entry name" value="MADS_BOX_2"/>
    <property type="match status" value="1"/>
</dbReference>
<evidence type="ECO:0000256" key="4">
    <source>
        <dbReference type="ARBA" id="ARBA00023163"/>
    </source>
</evidence>
<keyword evidence="3" id="KW-0238">DNA-binding</keyword>
<evidence type="ECO:0000259" key="7">
    <source>
        <dbReference type="PROSITE" id="PS50066"/>
    </source>
</evidence>
<evidence type="ECO:0000313" key="10">
    <source>
        <dbReference type="Proteomes" id="UP001459277"/>
    </source>
</evidence>
<evidence type="ECO:0000256" key="3">
    <source>
        <dbReference type="ARBA" id="ARBA00023125"/>
    </source>
</evidence>
<comment type="caution">
    <text evidence="9">The sequence shown here is derived from an EMBL/GenBank/DDBJ whole genome shotgun (WGS) entry which is preliminary data.</text>
</comment>
<feature type="compositionally biased region" description="Polar residues" evidence="6">
    <location>
        <begin position="189"/>
        <end position="198"/>
    </location>
</feature>
<dbReference type="GO" id="GO:0003700">
    <property type="term" value="F:DNA-binding transcription factor activity"/>
    <property type="evidence" value="ECO:0007669"/>
    <property type="project" value="InterPro"/>
</dbReference>
<evidence type="ECO:0000256" key="6">
    <source>
        <dbReference type="SAM" id="MobiDB-lite"/>
    </source>
</evidence>
<protein>
    <submittedName>
        <fullName evidence="9">Uncharacterized protein</fullName>
    </submittedName>
</protein>
<evidence type="ECO:0000256" key="2">
    <source>
        <dbReference type="ARBA" id="ARBA00023015"/>
    </source>
</evidence>
<dbReference type="GO" id="GO:0000977">
    <property type="term" value="F:RNA polymerase II transcription regulatory region sequence-specific DNA binding"/>
    <property type="evidence" value="ECO:0007669"/>
    <property type="project" value="InterPro"/>
</dbReference>
<evidence type="ECO:0000256" key="1">
    <source>
        <dbReference type="ARBA" id="ARBA00004123"/>
    </source>
</evidence>
<dbReference type="EMBL" id="JAZDWU010000007">
    <property type="protein sequence ID" value="KAK9996281.1"/>
    <property type="molecule type" value="Genomic_DNA"/>
</dbReference>
<dbReference type="PANTHER" id="PTHR47000">
    <property type="entry name" value="ADENINE NUCLEOTIDE ALPHA HYDROLASES-LIKE SUPERFAMILY PROTEIN"/>
    <property type="match status" value="1"/>
</dbReference>
<dbReference type="Gene3D" id="3.40.1810.10">
    <property type="entry name" value="Transcription factor, MADS-box"/>
    <property type="match status" value="1"/>
</dbReference>
<dbReference type="SUPFAM" id="SSF55455">
    <property type="entry name" value="SRF-like"/>
    <property type="match status" value="1"/>
</dbReference>
<keyword evidence="4" id="KW-0804">Transcription</keyword>
<organism evidence="9 10">
    <name type="scientific">Lithocarpus litseifolius</name>
    <dbReference type="NCBI Taxonomy" id="425828"/>
    <lineage>
        <taxon>Eukaryota</taxon>
        <taxon>Viridiplantae</taxon>
        <taxon>Streptophyta</taxon>
        <taxon>Embryophyta</taxon>
        <taxon>Tracheophyta</taxon>
        <taxon>Spermatophyta</taxon>
        <taxon>Magnoliopsida</taxon>
        <taxon>eudicotyledons</taxon>
        <taxon>Gunneridae</taxon>
        <taxon>Pentapetalae</taxon>
        <taxon>rosids</taxon>
        <taxon>fabids</taxon>
        <taxon>Fagales</taxon>
        <taxon>Fagaceae</taxon>
        <taxon>Lithocarpus</taxon>
    </lineage>
</organism>
<dbReference type="InterPro" id="IPR002100">
    <property type="entry name" value="TF_MADSbox"/>
</dbReference>
<evidence type="ECO:0000313" key="9">
    <source>
        <dbReference type="EMBL" id="KAK9996281.1"/>
    </source>
</evidence>
<dbReference type="Pfam" id="PF01486">
    <property type="entry name" value="K-box"/>
    <property type="match status" value="1"/>
</dbReference>
<dbReference type="PROSITE" id="PS00350">
    <property type="entry name" value="MADS_BOX_1"/>
    <property type="match status" value="1"/>
</dbReference>
<feature type="domain" description="K-box" evidence="8">
    <location>
        <begin position="88"/>
        <end position="178"/>
    </location>
</feature>
<dbReference type="GO" id="GO:0005634">
    <property type="term" value="C:nucleus"/>
    <property type="evidence" value="ECO:0007669"/>
    <property type="project" value="UniProtKB-SubCell"/>
</dbReference>
<dbReference type="PRINTS" id="PR00404">
    <property type="entry name" value="MADSDOMAIN"/>
</dbReference>
<dbReference type="InterPro" id="IPR036879">
    <property type="entry name" value="TF_MADSbox_sf"/>
</dbReference>
<dbReference type="PROSITE" id="PS51297">
    <property type="entry name" value="K_BOX"/>
    <property type="match status" value="1"/>
</dbReference>
<reference evidence="9 10" key="1">
    <citation type="submission" date="2024-01" db="EMBL/GenBank/DDBJ databases">
        <title>A telomere-to-telomere, gap-free genome of sweet tea (Lithocarpus litseifolius).</title>
        <authorList>
            <person name="Zhou J."/>
        </authorList>
    </citation>
    <scope>NUCLEOTIDE SEQUENCE [LARGE SCALE GENOMIC DNA]</scope>
    <source>
        <strain evidence="9">Zhou-2022a</strain>
        <tissue evidence="9">Leaf</tissue>
    </source>
</reference>